<dbReference type="PANTHER" id="PTHR34609">
    <property type="entry name" value="GEO08273P1-RELATED"/>
    <property type="match status" value="1"/>
</dbReference>
<dbReference type="OrthoDB" id="8190053at2759"/>
<feature type="transmembrane region" description="Helical" evidence="1">
    <location>
        <begin position="41"/>
        <end position="61"/>
    </location>
</feature>
<feature type="transmembrane region" description="Helical" evidence="1">
    <location>
        <begin position="7"/>
        <end position="29"/>
    </location>
</feature>
<sequence length="152" mass="17655">MHFSTYLPFFFQILAIIGIVVILTVRVQFKTIVLDWLDRDTVKIIVVINFCMTILISILLITGAIKRNMYLMLPWVLLAIMLAISLLVSILYTSIQLYSHEQPIGGTIWLVLGLLAVALFIYMWLVVYSFFSIIREESGRGSYMKDPFRRHY</sequence>
<evidence type="ECO:0000313" key="3">
    <source>
        <dbReference type="Proteomes" id="UP000292052"/>
    </source>
</evidence>
<keyword evidence="1" id="KW-0812">Transmembrane</keyword>
<evidence type="ECO:0000313" key="2">
    <source>
        <dbReference type="EMBL" id="RZC39189.1"/>
    </source>
</evidence>
<gene>
    <name evidence="2" type="ORF">BDFB_003764</name>
</gene>
<keyword evidence="1" id="KW-1133">Transmembrane helix</keyword>
<reference evidence="2 3" key="1">
    <citation type="submission" date="2017-03" db="EMBL/GenBank/DDBJ databases">
        <title>Genome of the blue death feigning beetle - Asbolus verrucosus.</title>
        <authorList>
            <person name="Rider S.D."/>
        </authorList>
    </citation>
    <scope>NUCLEOTIDE SEQUENCE [LARGE SCALE GENOMIC DNA]</scope>
    <source>
        <strain evidence="2">Butters</strain>
        <tissue evidence="2">Head and leg muscle</tissue>
    </source>
</reference>
<feature type="transmembrane region" description="Helical" evidence="1">
    <location>
        <begin position="107"/>
        <end position="131"/>
    </location>
</feature>
<dbReference type="Proteomes" id="UP000292052">
    <property type="component" value="Unassembled WGS sequence"/>
</dbReference>
<accession>A0A482W365</accession>
<feature type="transmembrane region" description="Helical" evidence="1">
    <location>
        <begin position="73"/>
        <end position="95"/>
    </location>
</feature>
<dbReference type="InterPro" id="IPR031720">
    <property type="entry name" value="DUF4728"/>
</dbReference>
<dbReference type="EMBL" id="QDEB01036466">
    <property type="protein sequence ID" value="RZC39189.1"/>
    <property type="molecule type" value="Genomic_DNA"/>
</dbReference>
<proteinExistence type="predicted"/>
<comment type="caution">
    <text evidence="2">The sequence shown here is derived from an EMBL/GenBank/DDBJ whole genome shotgun (WGS) entry which is preliminary data.</text>
</comment>
<dbReference type="InterPro" id="IPR053077">
    <property type="entry name" value="MARVEL_domain_protein_3"/>
</dbReference>
<protein>
    <submittedName>
        <fullName evidence="2">Uncharacterized protein</fullName>
    </submittedName>
</protein>
<organism evidence="2 3">
    <name type="scientific">Asbolus verrucosus</name>
    <name type="common">Desert ironclad beetle</name>
    <dbReference type="NCBI Taxonomy" id="1661398"/>
    <lineage>
        <taxon>Eukaryota</taxon>
        <taxon>Metazoa</taxon>
        <taxon>Ecdysozoa</taxon>
        <taxon>Arthropoda</taxon>
        <taxon>Hexapoda</taxon>
        <taxon>Insecta</taxon>
        <taxon>Pterygota</taxon>
        <taxon>Neoptera</taxon>
        <taxon>Endopterygota</taxon>
        <taxon>Coleoptera</taxon>
        <taxon>Polyphaga</taxon>
        <taxon>Cucujiformia</taxon>
        <taxon>Tenebrionidae</taxon>
        <taxon>Pimeliinae</taxon>
        <taxon>Asbolus</taxon>
    </lineage>
</organism>
<keyword evidence="3" id="KW-1185">Reference proteome</keyword>
<name>A0A482W365_ASBVE</name>
<dbReference type="PANTHER" id="PTHR34609:SF17">
    <property type="entry name" value="GEO08273P1-RELATED"/>
    <property type="match status" value="1"/>
</dbReference>
<keyword evidence="1" id="KW-0472">Membrane</keyword>
<dbReference type="AlphaFoldDB" id="A0A482W365"/>
<dbReference type="Pfam" id="PF15860">
    <property type="entry name" value="DUF4728"/>
    <property type="match status" value="1"/>
</dbReference>
<evidence type="ECO:0000256" key="1">
    <source>
        <dbReference type="SAM" id="Phobius"/>
    </source>
</evidence>